<reference evidence="3" key="1">
    <citation type="journal article" date="2014" name="Int. J. Syst. Evol. Microbiol.">
        <title>Complete genome sequence of Corynebacterium casei LMG S-19264T (=DSM 44701T), isolated from a smear-ripened cheese.</title>
        <authorList>
            <consortium name="US DOE Joint Genome Institute (JGI-PGF)"/>
            <person name="Walter F."/>
            <person name="Albersmeier A."/>
            <person name="Kalinowski J."/>
            <person name="Ruckert C."/>
        </authorList>
    </citation>
    <scope>NUCLEOTIDE SEQUENCE</scope>
    <source>
        <strain evidence="3">CCM 7684</strain>
    </source>
</reference>
<dbReference type="Proteomes" id="UP000602745">
    <property type="component" value="Unassembled WGS sequence"/>
</dbReference>
<organism evidence="3 4">
    <name type="scientific">Agaricicola taiwanensis</name>
    <dbReference type="NCBI Taxonomy" id="591372"/>
    <lineage>
        <taxon>Bacteria</taxon>
        <taxon>Pseudomonadati</taxon>
        <taxon>Pseudomonadota</taxon>
        <taxon>Alphaproteobacteria</taxon>
        <taxon>Rhodobacterales</taxon>
        <taxon>Paracoccaceae</taxon>
        <taxon>Agaricicola</taxon>
    </lineage>
</organism>
<evidence type="ECO:0000313" key="3">
    <source>
        <dbReference type="EMBL" id="GGE37533.1"/>
    </source>
</evidence>
<proteinExistence type="predicted"/>
<reference evidence="3" key="2">
    <citation type="submission" date="2020-09" db="EMBL/GenBank/DDBJ databases">
        <authorList>
            <person name="Sun Q."/>
            <person name="Sedlacek I."/>
        </authorList>
    </citation>
    <scope>NUCLEOTIDE SEQUENCE</scope>
    <source>
        <strain evidence="3">CCM 7684</strain>
    </source>
</reference>
<name>A0A8J2VPC0_9RHOB</name>
<dbReference type="EMBL" id="BMCP01000001">
    <property type="protein sequence ID" value="GGE37533.1"/>
    <property type="molecule type" value="Genomic_DNA"/>
</dbReference>
<sequence>MSPELLWGLGTVVLFAALIWGVVQYSTRNRANDRITEKATHEMYEHPESYPERRESLKKEVRPS</sequence>
<protein>
    <submittedName>
        <fullName evidence="3">Uncharacterized protein</fullName>
    </submittedName>
</protein>
<keyword evidence="2" id="KW-1133">Transmembrane helix</keyword>
<comment type="caution">
    <text evidence="3">The sequence shown here is derived from an EMBL/GenBank/DDBJ whole genome shotgun (WGS) entry which is preliminary data.</text>
</comment>
<dbReference type="AlphaFoldDB" id="A0A8J2VPC0"/>
<evidence type="ECO:0000313" key="4">
    <source>
        <dbReference type="Proteomes" id="UP000602745"/>
    </source>
</evidence>
<keyword evidence="4" id="KW-1185">Reference proteome</keyword>
<feature type="transmembrane region" description="Helical" evidence="2">
    <location>
        <begin position="6"/>
        <end position="25"/>
    </location>
</feature>
<gene>
    <name evidence="3" type="ORF">GCM10007276_13690</name>
</gene>
<accession>A0A8J2VPC0</accession>
<evidence type="ECO:0000256" key="1">
    <source>
        <dbReference type="SAM" id="MobiDB-lite"/>
    </source>
</evidence>
<evidence type="ECO:0000256" key="2">
    <source>
        <dbReference type="SAM" id="Phobius"/>
    </source>
</evidence>
<keyword evidence="2" id="KW-0472">Membrane</keyword>
<keyword evidence="2" id="KW-0812">Transmembrane</keyword>
<dbReference type="RefSeq" id="WP_188408912.1">
    <property type="nucleotide sequence ID" value="NZ_BMCP01000001.1"/>
</dbReference>
<feature type="region of interest" description="Disordered" evidence="1">
    <location>
        <begin position="34"/>
        <end position="64"/>
    </location>
</feature>